<feature type="transmembrane region" description="Helical" evidence="12">
    <location>
        <begin position="180"/>
        <end position="199"/>
    </location>
</feature>
<dbReference type="Pfam" id="PF00664">
    <property type="entry name" value="ABC_membrane"/>
    <property type="match status" value="2"/>
</dbReference>
<evidence type="ECO:0000256" key="11">
    <source>
        <dbReference type="SAM" id="MobiDB-lite"/>
    </source>
</evidence>
<dbReference type="SUPFAM" id="SSF90123">
    <property type="entry name" value="ABC transporter transmembrane region"/>
    <property type="match status" value="2"/>
</dbReference>
<feature type="compositionally biased region" description="Basic and acidic residues" evidence="11">
    <location>
        <begin position="1"/>
        <end position="25"/>
    </location>
</feature>
<feature type="transmembrane region" description="Helical" evidence="12">
    <location>
        <begin position="205"/>
        <end position="226"/>
    </location>
</feature>
<dbReference type="Gene3D" id="3.40.50.300">
    <property type="entry name" value="P-loop containing nucleotide triphosphate hydrolases"/>
    <property type="match status" value="2"/>
</dbReference>
<keyword evidence="3" id="KW-0813">Transport</keyword>
<feature type="domain" description="ABC transmembrane type-1" evidence="14">
    <location>
        <begin position="650"/>
        <end position="936"/>
    </location>
</feature>
<evidence type="ECO:0000256" key="5">
    <source>
        <dbReference type="ARBA" id="ARBA00022737"/>
    </source>
</evidence>
<dbReference type="InterPro" id="IPR036640">
    <property type="entry name" value="ABC1_TM_sf"/>
</dbReference>
<feature type="domain" description="ABC transmembrane type-1" evidence="14">
    <location>
        <begin position="50"/>
        <end position="343"/>
    </location>
</feature>
<dbReference type="CDD" id="cd18577">
    <property type="entry name" value="ABC_6TM_Pgp_ABCB1_D1_like"/>
    <property type="match status" value="1"/>
</dbReference>
<dbReference type="GO" id="GO:0140359">
    <property type="term" value="F:ABC-type transporter activity"/>
    <property type="evidence" value="ECO:0007669"/>
    <property type="project" value="InterPro"/>
</dbReference>
<dbReference type="FunFam" id="3.40.50.300:FF:001234">
    <property type="entry name" value="ABC multidrug transporter SitT"/>
    <property type="match status" value="1"/>
</dbReference>
<feature type="transmembrane region" description="Helical" evidence="12">
    <location>
        <begin position="280"/>
        <end position="303"/>
    </location>
</feature>
<evidence type="ECO:0008006" key="17">
    <source>
        <dbReference type="Google" id="ProtNLM"/>
    </source>
</evidence>
<dbReference type="InterPro" id="IPR027417">
    <property type="entry name" value="P-loop_NTPase"/>
</dbReference>
<evidence type="ECO:0000259" key="14">
    <source>
        <dbReference type="PROSITE" id="PS50929"/>
    </source>
</evidence>
<evidence type="ECO:0000256" key="2">
    <source>
        <dbReference type="ARBA" id="ARBA00007577"/>
    </source>
</evidence>
<evidence type="ECO:0000313" key="16">
    <source>
        <dbReference type="Proteomes" id="UP000507245"/>
    </source>
</evidence>
<evidence type="ECO:0000256" key="3">
    <source>
        <dbReference type="ARBA" id="ARBA00022448"/>
    </source>
</evidence>
<dbReference type="PROSITE" id="PS50893">
    <property type="entry name" value="ABC_TRANSPORTER_2"/>
    <property type="match status" value="2"/>
</dbReference>
<gene>
    <name evidence="15" type="ORF">ORAREDHAP_LOCUS45852</name>
</gene>
<keyword evidence="9 12" id="KW-0472">Membrane</keyword>
<dbReference type="PANTHER" id="PTHR45136">
    <property type="entry name" value="ABC TRANSPORTER DOMAIN-CONTAINING PROTEIN"/>
    <property type="match status" value="1"/>
</dbReference>
<evidence type="ECO:0000259" key="13">
    <source>
        <dbReference type="PROSITE" id="PS50893"/>
    </source>
</evidence>
<feature type="transmembrane region" description="Helical" evidence="12">
    <location>
        <begin position="315"/>
        <end position="335"/>
    </location>
</feature>
<evidence type="ECO:0000256" key="9">
    <source>
        <dbReference type="ARBA" id="ARBA00023136"/>
    </source>
</evidence>
<name>A0A6J5Y449_PRUAR</name>
<dbReference type="PANTHER" id="PTHR45136:SF2">
    <property type="entry name" value="ABC TRANSPORTER DOMAIN-CONTAINING PROTEIN"/>
    <property type="match status" value="1"/>
</dbReference>
<feature type="transmembrane region" description="Helical" evidence="12">
    <location>
        <begin position="103"/>
        <end position="121"/>
    </location>
</feature>
<feature type="transmembrane region" description="Helical" evidence="12">
    <location>
        <begin position="690"/>
        <end position="708"/>
    </location>
</feature>
<sequence>MSKMGSPEKNEILAVKERGSDERSSHGSKGRNSVMKIFRYADWVDVVLMVLGTVGAVGDGMSTNCLLVFVSRLMNNLGYGQSQQNNNHGINWMHEVEKCSLDFVYLGLAVMLVAFLEGYCWSKTSERQVLKIRYKYLEAVLRQEVGFFDSQEATTSEVINTISKDTSLIQEVLSEKVPTFVMHSSVFVSGLAFSTYLSWRLALVAFPTLLLLIIPGMIYGKYLMYLSKKSYKEYGKANSIVEQALSSIKTVYAFTAERRIVERYSAILERTSRLGMKQGIAKGLAVGSTGLSFAIWGFLAWYGSHLVMYKGESGGRIYAAGISFVLSGLSLGMALPDLRYFTEAAVAATRIFDRIDRRPLIDGEDTQGLVLDNIRGELEFIGVKFTYPSRPDSVVLRDFNLKVEAGKTVALVGASGSGKSTAIALVQRFYDADDGVVRIDGVDIRTLQLKWIRSKMGLVSQEHALFGTSIKENIMFGKLDANMDEVTAAAMAANAHNFIRQLPQGYETKIGERGALLSGGQKQRIAIARAIIKNPVILLLDEATSALDSESETLVQNALDQASMGRTTLVVAHKLSTVRNADLIAVVSGGCIIEIGSHNQLINAQTGHYAKLAKLQRQFSCDNVDQEQISVSSVTRSSAGRLSTARSSPASTLSAIAFGSVQPVYALTIGGMISAFFVQSHEEMRARIRTYSLIFSALSVISITLNLLQHYNFAYMGEQLTKRIRLQMLQKILTFETAWFDEEQNSSGALCSRLSNEASMVKSLVADRVSLLVQTTSAVTIAMIMGLVVAWKLALVMIAVQPLAILCFYTKKVLLSSLSANFIKAQNHSTQIAVEAVYNHRIVTSFGSVGKVLELFDEAQEAPRKEARKKSWLAGLGMGSAQCLTFMSWALDFWYGGTLVEKGQISAGDVFKTFFILVSTGKVIAEAGSMTSDLAKGSTAVASVFEILDRHSLIPGSRNVGDEDGSSGNGIKLEKVTGSIELKKVDFAYPSRPDTLVLRQFSLEVKPGTSIGLVGKSGCGKSTVVGLIQRFYDAESGSVKVDGVDIRELDVQWYRRHTALVSQEPVIYSGTIRDNIMFGKLDAPENEVVKAARAANAHEFISSLKDGYNTECGERGVQLSGGQKQRIAIARAILRNPTILLLDEATSALDVQSEHLVQEALDRIMVGRTTVVIAHRLNTIKNLEMIAFVADGKVVEKGTYAQLKHKRGAFFNLATCQT</sequence>
<dbReference type="AlphaFoldDB" id="A0A6J5Y449"/>
<feature type="region of interest" description="Disordered" evidence="11">
    <location>
        <begin position="1"/>
        <end position="30"/>
    </location>
</feature>
<accession>A0A6J5Y449</accession>
<feature type="transmembrane region" description="Helical" evidence="12">
    <location>
        <begin position="655"/>
        <end position="678"/>
    </location>
</feature>
<dbReference type="Proteomes" id="UP000507245">
    <property type="component" value="Unassembled WGS sequence"/>
</dbReference>
<evidence type="ECO:0000256" key="6">
    <source>
        <dbReference type="ARBA" id="ARBA00022741"/>
    </source>
</evidence>
<keyword evidence="4 12" id="KW-0812">Transmembrane</keyword>
<dbReference type="FunFam" id="1.20.1560.10:FF:000029">
    <property type="entry name" value="ABC transporter B family member 1"/>
    <property type="match status" value="1"/>
</dbReference>
<evidence type="ECO:0000256" key="4">
    <source>
        <dbReference type="ARBA" id="ARBA00022692"/>
    </source>
</evidence>
<feature type="domain" description="ABC transporter" evidence="13">
    <location>
        <begin position="378"/>
        <end position="614"/>
    </location>
</feature>
<protein>
    <recommendedName>
        <fullName evidence="17">ABC transporter B family member 8</fullName>
    </recommendedName>
</protein>
<keyword evidence="8 12" id="KW-1133">Transmembrane helix</keyword>
<keyword evidence="7" id="KW-0067">ATP-binding</keyword>
<feature type="transmembrane region" description="Helical" evidence="12">
    <location>
        <begin position="769"/>
        <end position="787"/>
    </location>
</feature>
<dbReference type="PROSITE" id="PS50929">
    <property type="entry name" value="ABC_TM1F"/>
    <property type="match status" value="2"/>
</dbReference>
<dbReference type="Gene3D" id="1.20.1560.10">
    <property type="entry name" value="ABC transporter type 1, transmembrane domain"/>
    <property type="match status" value="1"/>
</dbReference>
<evidence type="ECO:0000256" key="12">
    <source>
        <dbReference type="SAM" id="Phobius"/>
    </source>
</evidence>
<feature type="domain" description="ABC transporter" evidence="13">
    <location>
        <begin position="980"/>
        <end position="1216"/>
    </location>
</feature>
<dbReference type="GO" id="GO:0005886">
    <property type="term" value="C:plasma membrane"/>
    <property type="evidence" value="ECO:0007669"/>
    <property type="project" value="UniProtKB-SubCell"/>
</dbReference>
<comment type="subcellular location">
    <subcellularLocation>
        <location evidence="1">Cell membrane</location>
        <topology evidence="1">Multi-pass membrane protein</topology>
    </subcellularLocation>
</comment>
<dbReference type="CDD" id="cd03249">
    <property type="entry name" value="ABC_MTABC3_MDL1_MDL2"/>
    <property type="match status" value="2"/>
</dbReference>
<feature type="transmembrane region" description="Helical" evidence="12">
    <location>
        <begin position="46"/>
        <end position="70"/>
    </location>
</feature>
<dbReference type="SMART" id="SM00382">
    <property type="entry name" value="AAA"/>
    <property type="match status" value="2"/>
</dbReference>
<dbReference type="InterPro" id="IPR003593">
    <property type="entry name" value="AAA+_ATPase"/>
</dbReference>
<evidence type="ECO:0000256" key="8">
    <source>
        <dbReference type="ARBA" id="ARBA00022989"/>
    </source>
</evidence>
<evidence type="ECO:0000256" key="7">
    <source>
        <dbReference type="ARBA" id="ARBA00022840"/>
    </source>
</evidence>
<dbReference type="GO" id="GO:0016887">
    <property type="term" value="F:ATP hydrolysis activity"/>
    <property type="evidence" value="ECO:0007669"/>
    <property type="project" value="InterPro"/>
</dbReference>
<dbReference type="InterPro" id="IPR017871">
    <property type="entry name" value="ABC_transporter-like_CS"/>
</dbReference>
<dbReference type="CDD" id="cd18578">
    <property type="entry name" value="ABC_6TM_Pgp_ABCB1_D2_like"/>
    <property type="match status" value="1"/>
</dbReference>
<organism evidence="15 16">
    <name type="scientific">Prunus armeniaca</name>
    <name type="common">Apricot</name>
    <name type="synonym">Armeniaca vulgaris</name>
    <dbReference type="NCBI Taxonomy" id="36596"/>
    <lineage>
        <taxon>Eukaryota</taxon>
        <taxon>Viridiplantae</taxon>
        <taxon>Streptophyta</taxon>
        <taxon>Embryophyta</taxon>
        <taxon>Tracheophyta</taxon>
        <taxon>Spermatophyta</taxon>
        <taxon>Magnoliopsida</taxon>
        <taxon>eudicotyledons</taxon>
        <taxon>Gunneridae</taxon>
        <taxon>Pentapetalae</taxon>
        <taxon>rosids</taxon>
        <taxon>fabids</taxon>
        <taxon>Rosales</taxon>
        <taxon>Rosaceae</taxon>
        <taxon>Amygdaloideae</taxon>
        <taxon>Amygdaleae</taxon>
        <taxon>Prunus</taxon>
    </lineage>
</organism>
<keyword evidence="16" id="KW-1185">Reference proteome</keyword>
<dbReference type="InterPro" id="IPR003439">
    <property type="entry name" value="ABC_transporter-like_ATP-bd"/>
</dbReference>
<dbReference type="FunFam" id="3.40.50.300:FF:000205">
    <property type="entry name" value="ABC transporter B family member 4"/>
    <property type="match status" value="1"/>
</dbReference>
<dbReference type="SUPFAM" id="SSF52540">
    <property type="entry name" value="P-loop containing nucleoside triphosphate hydrolases"/>
    <property type="match status" value="2"/>
</dbReference>
<dbReference type="Pfam" id="PF00005">
    <property type="entry name" value="ABC_tran"/>
    <property type="match status" value="2"/>
</dbReference>
<comment type="similarity">
    <text evidence="2">Belongs to the ABC transporter superfamily. ABCB family. Multidrug resistance exporter (TC 3.A.1.201) subfamily.</text>
</comment>
<reference evidence="16" key="1">
    <citation type="journal article" date="2020" name="Genome Biol.">
        <title>Gamete binning: chromosome-level and haplotype-resolved genome assembly enabled by high-throughput single-cell sequencing of gamete genomes.</title>
        <authorList>
            <person name="Campoy J.A."/>
            <person name="Sun H."/>
            <person name="Goel M."/>
            <person name="Jiao W.-B."/>
            <person name="Folz-Donahue K."/>
            <person name="Wang N."/>
            <person name="Rubio M."/>
            <person name="Liu C."/>
            <person name="Kukat C."/>
            <person name="Ruiz D."/>
            <person name="Huettel B."/>
            <person name="Schneeberger K."/>
        </authorList>
    </citation>
    <scope>NUCLEOTIDE SEQUENCE [LARGE SCALE GENOMIC DNA]</scope>
    <source>
        <strain evidence="16">cv. Rojo Pasion</strain>
    </source>
</reference>
<evidence type="ECO:0000256" key="10">
    <source>
        <dbReference type="ARBA" id="ARBA00023180"/>
    </source>
</evidence>
<keyword evidence="6" id="KW-0547">Nucleotide-binding</keyword>
<dbReference type="InterPro" id="IPR011527">
    <property type="entry name" value="ABC1_TM_dom"/>
</dbReference>
<proteinExistence type="inferred from homology"/>
<evidence type="ECO:0000313" key="15">
    <source>
        <dbReference type="EMBL" id="CAB4318735.1"/>
    </source>
</evidence>
<dbReference type="EMBL" id="CAEKKB010000007">
    <property type="protein sequence ID" value="CAB4318735.1"/>
    <property type="molecule type" value="Genomic_DNA"/>
</dbReference>
<dbReference type="OrthoDB" id="6500128at2759"/>
<evidence type="ECO:0000256" key="1">
    <source>
        <dbReference type="ARBA" id="ARBA00004651"/>
    </source>
</evidence>
<dbReference type="PROSITE" id="PS00211">
    <property type="entry name" value="ABC_TRANSPORTER_1"/>
    <property type="match status" value="2"/>
</dbReference>
<keyword evidence="10" id="KW-0325">Glycoprotein</keyword>
<keyword evidence="5" id="KW-0677">Repeat</keyword>
<dbReference type="GO" id="GO:0005524">
    <property type="term" value="F:ATP binding"/>
    <property type="evidence" value="ECO:0007669"/>
    <property type="project" value="UniProtKB-KW"/>
</dbReference>